<reference evidence="1 2" key="1">
    <citation type="submission" date="2019-03" db="EMBL/GenBank/DDBJ databases">
        <title>Genomic Encyclopedia of Archaeal and Bacterial Type Strains, Phase II (KMG-II): from individual species to whole genera.</title>
        <authorList>
            <person name="Goeker M."/>
        </authorList>
    </citation>
    <scope>NUCLEOTIDE SEQUENCE [LARGE SCALE GENOMIC DNA]</scope>
    <source>
        <strain evidence="1 2">ATCC 25309</strain>
    </source>
</reference>
<organism evidence="1 2">
    <name type="scientific">Prosthecobacter fusiformis</name>
    <dbReference type="NCBI Taxonomy" id="48464"/>
    <lineage>
        <taxon>Bacteria</taxon>
        <taxon>Pseudomonadati</taxon>
        <taxon>Verrucomicrobiota</taxon>
        <taxon>Verrucomicrobiia</taxon>
        <taxon>Verrucomicrobiales</taxon>
        <taxon>Verrucomicrobiaceae</taxon>
        <taxon>Prosthecobacter</taxon>
    </lineage>
</organism>
<gene>
    <name evidence="1" type="ORF">EI77_03749</name>
</gene>
<dbReference type="Pfam" id="PF12006">
    <property type="entry name" value="DUF3500"/>
    <property type="match status" value="1"/>
</dbReference>
<dbReference type="AlphaFoldDB" id="A0A4V3FEH9"/>
<dbReference type="InterPro" id="IPR021889">
    <property type="entry name" value="DUF3500"/>
</dbReference>
<dbReference type="InterPro" id="IPR006311">
    <property type="entry name" value="TAT_signal"/>
</dbReference>
<proteinExistence type="predicted"/>
<evidence type="ECO:0000313" key="2">
    <source>
        <dbReference type="Proteomes" id="UP000295662"/>
    </source>
</evidence>
<dbReference type="PROSITE" id="PS51318">
    <property type="entry name" value="TAT"/>
    <property type="match status" value="1"/>
</dbReference>
<dbReference type="OrthoDB" id="180611at2"/>
<keyword evidence="2" id="KW-1185">Reference proteome</keyword>
<name>A0A4V3FEH9_9BACT</name>
<dbReference type="EMBL" id="SOCA01000009">
    <property type="protein sequence ID" value="TDU66013.1"/>
    <property type="molecule type" value="Genomic_DNA"/>
</dbReference>
<accession>A0A4V3FEH9</accession>
<sequence length="323" mass="36219">MNTPALSRRQFLQRSSQALASGLLATPLLQAAGAMPRSETLVHQLYSSLQEPQQKLLCFGWDDPRRLKVDNNWHITPQKLRDVLDGDQQDLVRQIFDSLHSDEYKKEVWRQFDQDNKGDGGFASSSMALFGKPGSGQFEFVLTGRHCTRRCDGDSEAGTAFGGPIFYGHAAKGFYEKPDHPGNAYWFQAKRANEVFQALDGRQRDLALLGDGRDETGSRTVNLTGKKTGLDGIPLTELSGDQKGLVRQVLGDLLAPFRKEDAQESLKYIEAAGFENLHMAFYKNQDVGNDGTWDVWQIEGPSMIWYFRGDPHVHCWAHIKEAA</sequence>
<dbReference type="RefSeq" id="WP_133796760.1">
    <property type="nucleotide sequence ID" value="NZ_SOCA01000009.1"/>
</dbReference>
<protein>
    <submittedName>
        <fullName evidence="1">Uncharacterized protein DUF3500</fullName>
    </submittedName>
</protein>
<evidence type="ECO:0000313" key="1">
    <source>
        <dbReference type="EMBL" id="TDU66013.1"/>
    </source>
</evidence>
<dbReference type="Proteomes" id="UP000295662">
    <property type="component" value="Unassembled WGS sequence"/>
</dbReference>
<comment type="caution">
    <text evidence="1">The sequence shown here is derived from an EMBL/GenBank/DDBJ whole genome shotgun (WGS) entry which is preliminary data.</text>
</comment>